<accession>A0A4Z1KB13</accession>
<evidence type="ECO:0000256" key="2">
    <source>
        <dbReference type="SAM" id="SignalP"/>
    </source>
</evidence>
<reference evidence="3 4" key="1">
    <citation type="submission" date="2017-12" db="EMBL/GenBank/DDBJ databases">
        <title>Comparative genomics of Botrytis spp.</title>
        <authorList>
            <person name="Valero-Jimenez C.A."/>
            <person name="Tapia P."/>
            <person name="Veloso J."/>
            <person name="Silva-Moreno E."/>
            <person name="Staats M."/>
            <person name="Valdes J.H."/>
            <person name="Van Kan J.A.L."/>
        </authorList>
    </citation>
    <scope>NUCLEOTIDE SEQUENCE [LARGE SCALE GENOMIC DNA]</scope>
    <source>
        <strain evidence="3 4">MUCL3349</strain>
    </source>
</reference>
<protein>
    <recommendedName>
        <fullName evidence="5">REJ domain-containing protein</fullName>
    </recommendedName>
</protein>
<sequence>MYFIYSIFLYFLVCDSIPSILAHAVSQISSSLLPGSIISAFGLTESTTVLASAGITTQTSVASSPFTFSTPTELSEPIDIRGTPDPGLSSSSLSQILLSESNPRATSTTIEWIITSLPPSTSTTTIKFPLSGSETTLSESGTSASASTPSSINTVTSEVLLSTPQSTSLVSSPILTSAGTSVFSVSLSTSNSTVLTPSVTGISVIPTESAFSSDEPSSIAPSTSSGTGSSDIEPLASCTAIITTDSSITTLFTSESFTANSSTITLPESASFSAIEATSSTVVTNPSISDSSVILSVSPLGPSSFESITIVPSASSSENDGRGPSLTASGSNGSSPSASGSGNGTSSSDSIATITLQSSTIESNTTIAYQSVTPTAATDTVPSAKTSHVPSIIETAASLTVVSLGTNPSGLEPTSSAEFSVSSNAIVSSGAMSEFAASTTNPSTVQVKTELNPGVSHTSFSSTIEIANSTLEISTTPSSSLTDLVPSLSSLDKTFSSDIETLVSTTSTSISGFFIELAPTMTTLIVPTFPISTSPAPSSPPSVESSAQSLSASSAAVTVSFLPGNMAESTATTYLSSIYTLMQVYTRSSISSMVEPSSNPILPN</sequence>
<evidence type="ECO:0000313" key="4">
    <source>
        <dbReference type="Proteomes" id="UP000297280"/>
    </source>
</evidence>
<feature type="chain" id="PRO_5021322913" description="REJ domain-containing protein" evidence="2">
    <location>
        <begin position="23"/>
        <end position="604"/>
    </location>
</feature>
<name>A0A4Z1KB13_9HELO</name>
<keyword evidence="4" id="KW-1185">Reference proteome</keyword>
<dbReference type="EMBL" id="PQXO01000660">
    <property type="protein sequence ID" value="TGO83341.1"/>
    <property type="molecule type" value="Genomic_DNA"/>
</dbReference>
<evidence type="ECO:0008006" key="5">
    <source>
        <dbReference type="Google" id="ProtNLM"/>
    </source>
</evidence>
<evidence type="ECO:0000256" key="1">
    <source>
        <dbReference type="SAM" id="MobiDB-lite"/>
    </source>
</evidence>
<evidence type="ECO:0000313" key="3">
    <source>
        <dbReference type="EMBL" id="TGO83341.1"/>
    </source>
</evidence>
<organism evidence="3 4">
    <name type="scientific">Botrytis porri</name>
    <dbReference type="NCBI Taxonomy" id="87229"/>
    <lineage>
        <taxon>Eukaryota</taxon>
        <taxon>Fungi</taxon>
        <taxon>Dikarya</taxon>
        <taxon>Ascomycota</taxon>
        <taxon>Pezizomycotina</taxon>
        <taxon>Leotiomycetes</taxon>
        <taxon>Helotiales</taxon>
        <taxon>Sclerotiniaceae</taxon>
        <taxon>Botrytis</taxon>
    </lineage>
</organism>
<feature type="region of interest" description="Disordered" evidence="1">
    <location>
        <begin position="313"/>
        <end position="350"/>
    </location>
</feature>
<dbReference type="Proteomes" id="UP000297280">
    <property type="component" value="Unassembled WGS sequence"/>
</dbReference>
<feature type="compositionally biased region" description="Polar residues" evidence="1">
    <location>
        <begin position="209"/>
        <end position="230"/>
    </location>
</feature>
<proteinExistence type="predicted"/>
<feature type="compositionally biased region" description="Low complexity" evidence="1">
    <location>
        <begin position="324"/>
        <end position="350"/>
    </location>
</feature>
<dbReference type="AlphaFoldDB" id="A0A4Z1KB13"/>
<keyword evidence="2" id="KW-0732">Signal</keyword>
<dbReference type="OrthoDB" id="3564645at2759"/>
<feature type="signal peptide" evidence="2">
    <location>
        <begin position="1"/>
        <end position="22"/>
    </location>
</feature>
<comment type="caution">
    <text evidence="3">The sequence shown here is derived from an EMBL/GenBank/DDBJ whole genome shotgun (WGS) entry which is preliminary data.</text>
</comment>
<feature type="region of interest" description="Disordered" evidence="1">
    <location>
        <begin position="131"/>
        <end position="150"/>
    </location>
</feature>
<feature type="region of interest" description="Disordered" evidence="1">
    <location>
        <begin position="209"/>
        <end position="231"/>
    </location>
</feature>
<gene>
    <name evidence="3" type="ORF">BPOR_0661g00040</name>
</gene>